<dbReference type="SUPFAM" id="SSF48239">
    <property type="entry name" value="Terpenoid cyclases/Protein prenyltransferases"/>
    <property type="match status" value="1"/>
</dbReference>
<keyword evidence="4" id="KW-0808">Transferase</keyword>
<dbReference type="EMBL" id="OU015567">
    <property type="protein sequence ID" value="CAG5111002.1"/>
    <property type="molecule type" value="Genomic_DNA"/>
</dbReference>
<evidence type="ECO:0000256" key="2">
    <source>
        <dbReference type="ARBA" id="ARBA00010497"/>
    </source>
</evidence>
<comment type="cofactor">
    <cofactor evidence="1">
        <name>Zn(2+)</name>
        <dbReference type="ChEBI" id="CHEBI:29105"/>
    </cofactor>
</comment>
<evidence type="ECO:0000313" key="12">
    <source>
        <dbReference type="Proteomes" id="UP001158576"/>
    </source>
</evidence>
<reference evidence="11 12" key="1">
    <citation type="submission" date="2021-04" db="EMBL/GenBank/DDBJ databases">
        <authorList>
            <person name="Bliznina A."/>
        </authorList>
    </citation>
    <scope>NUCLEOTIDE SEQUENCE [LARGE SCALE GENOMIC DNA]</scope>
</reference>
<dbReference type="InterPro" id="IPR008930">
    <property type="entry name" value="Terpenoid_cyclase/PrenylTrfase"/>
</dbReference>
<evidence type="ECO:0000256" key="1">
    <source>
        <dbReference type="ARBA" id="ARBA00001947"/>
    </source>
</evidence>
<dbReference type="Proteomes" id="UP001158576">
    <property type="component" value="Chromosome 2"/>
</dbReference>
<dbReference type="PANTHER" id="PTHR11774">
    <property type="entry name" value="GERANYLGERANYL TRANSFERASE TYPE BETA SUBUNIT"/>
    <property type="match status" value="1"/>
</dbReference>
<evidence type="ECO:0000256" key="9">
    <source>
        <dbReference type="ARBA" id="ARBA00032766"/>
    </source>
</evidence>
<dbReference type="InterPro" id="IPR045089">
    <property type="entry name" value="PGGT1B-like"/>
</dbReference>
<gene>
    <name evidence="11" type="ORF">OKIOD_LOCUS14108</name>
</gene>
<evidence type="ECO:0000259" key="10">
    <source>
        <dbReference type="Pfam" id="PF00432"/>
    </source>
</evidence>
<organism evidence="11 12">
    <name type="scientific">Oikopleura dioica</name>
    <name type="common">Tunicate</name>
    <dbReference type="NCBI Taxonomy" id="34765"/>
    <lineage>
        <taxon>Eukaryota</taxon>
        <taxon>Metazoa</taxon>
        <taxon>Chordata</taxon>
        <taxon>Tunicata</taxon>
        <taxon>Appendicularia</taxon>
        <taxon>Copelata</taxon>
        <taxon>Oikopleuridae</taxon>
        <taxon>Oikopleura</taxon>
    </lineage>
</organism>
<keyword evidence="7" id="KW-0862">Zinc</keyword>
<dbReference type="PANTHER" id="PTHR11774:SF11">
    <property type="entry name" value="GERANYLGERANYL TRANSFERASE TYPE-2 SUBUNIT BETA"/>
    <property type="match status" value="1"/>
</dbReference>
<dbReference type="Pfam" id="PF00432">
    <property type="entry name" value="Prenyltrans"/>
    <property type="match status" value="1"/>
</dbReference>
<evidence type="ECO:0000256" key="5">
    <source>
        <dbReference type="ARBA" id="ARBA00022723"/>
    </source>
</evidence>
<sequence>MKIEEYGIGNVRSHVRYFRNILNVLPSRYSYLDSQRLVIAQFALGGLSFLGAIDQLQNKEEFIEWIYSLQSPHGGFFGSKIMKELPSHLAKPHIASTFAAVQCLILLGDELDRIHIPELLSWIKSLMNPDGSFQGAADASEPTDLREFTYCAAFLIHIFGTSNFSDEDRKRAVQYIISCQSPDTAFGQVPGAEGHGALTFCALASLKFFGCLHSDEGVLSAAELKRIVRFCVNRQSEGIHGRPHKPDDTCYTFWTCAALKLAQPSIDISEKLDKERVLSFVRSCVDENIGGIKKLNAKNQYADATHSYFALAGLGVIFDDVMPEYMLKKDLTKRVLRIRNRVKESKLDSSNSLLSRAGNLALSVSFAILSVYATYLLREPLTSA</sequence>
<proteinExistence type="inferred from homology"/>
<accession>A0ABN7T4E9</accession>
<evidence type="ECO:0000256" key="3">
    <source>
        <dbReference type="ARBA" id="ARBA00022602"/>
    </source>
</evidence>
<keyword evidence="3" id="KW-0637">Prenyltransferase</keyword>
<evidence type="ECO:0000256" key="4">
    <source>
        <dbReference type="ARBA" id="ARBA00022679"/>
    </source>
</evidence>
<protein>
    <recommendedName>
        <fullName evidence="8">Geranylgeranyl transferase type II subunit beta</fullName>
    </recommendedName>
    <alternativeName>
        <fullName evidence="9">Type II protein geranyl-geranyltransferase subunit beta</fullName>
    </alternativeName>
</protein>
<feature type="domain" description="Prenyltransferase alpha-alpha toroid" evidence="10">
    <location>
        <begin position="11"/>
        <end position="318"/>
    </location>
</feature>
<comment type="similarity">
    <text evidence="2">Belongs to the protein prenyltransferase subunit beta family.</text>
</comment>
<dbReference type="InterPro" id="IPR001330">
    <property type="entry name" value="Prenyltrans"/>
</dbReference>
<name>A0ABN7T4E9_OIKDI</name>
<keyword evidence="12" id="KW-1185">Reference proteome</keyword>
<evidence type="ECO:0000256" key="7">
    <source>
        <dbReference type="ARBA" id="ARBA00022833"/>
    </source>
</evidence>
<keyword evidence="5" id="KW-0479">Metal-binding</keyword>
<dbReference type="Gene3D" id="1.50.10.20">
    <property type="match status" value="1"/>
</dbReference>
<evidence type="ECO:0000256" key="8">
    <source>
        <dbReference type="ARBA" id="ARBA00030816"/>
    </source>
</evidence>
<evidence type="ECO:0000256" key="6">
    <source>
        <dbReference type="ARBA" id="ARBA00022737"/>
    </source>
</evidence>
<keyword evidence="6" id="KW-0677">Repeat</keyword>
<evidence type="ECO:0000313" key="11">
    <source>
        <dbReference type="EMBL" id="CAG5111002.1"/>
    </source>
</evidence>